<keyword evidence="3" id="KW-0378">Hydrolase</keyword>
<dbReference type="InterPro" id="IPR000086">
    <property type="entry name" value="NUDIX_hydrolase_dom"/>
</dbReference>
<dbReference type="SUPFAM" id="SSF55729">
    <property type="entry name" value="Acyl-CoA N-acyltransferases (Nat)"/>
    <property type="match status" value="1"/>
</dbReference>
<dbReference type="AlphaFoldDB" id="A0A2K4ZLP5"/>
<proteinExistence type="predicted"/>
<evidence type="ECO:0000313" key="3">
    <source>
        <dbReference type="EMBL" id="SOY31403.1"/>
    </source>
</evidence>
<dbReference type="GO" id="GO:0016747">
    <property type="term" value="F:acyltransferase activity, transferring groups other than amino-acyl groups"/>
    <property type="evidence" value="ECO:0007669"/>
    <property type="project" value="InterPro"/>
</dbReference>
<dbReference type="EMBL" id="OFSM01000025">
    <property type="protein sequence ID" value="SOY31403.1"/>
    <property type="molecule type" value="Genomic_DNA"/>
</dbReference>
<gene>
    <name evidence="3" type="ORF">AMURIS_04146</name>
</gene>
<dbReference type="Gene3D" id="3.90.79.10">
    <property type="entry name" value="Nucleoside Triphosphate Pyrophosphohydrolase"/>
    <property type="match status" value="1"/>
</dbReference>
<organism evidence="3 4">
    <name type="scientific">Acetatifactor muris</name>
    <dbReference type="NCBI Taxonomy" id="879566"/>
    <lineage>
        <taxon>Bacteria</taxon>
        <taxon>Bacillati</taxon>
        <taxon>Bacillota</taxon>
        <taxon>Clostridia</taxon>
        <taxon>Lachnospirales</taxon>
        <taxon>Lachnospiraceae</taxon>
        <taxon>Acetatifactor</taxon>
    </lineage>
</organism>
<dbReference type="CDD" id="cd04301">
    <property type="entry name" value="NAT_SF"/>
    <property type="match status" value="1"/>
</dbReference>
<dbReference type="SUPFAM" id="SSF55811">
    <property type="entry name" value="Nudix"/>
    <property type="match status" value="1"/>
</dbReference>
<accession>A0A2K4ZLP5</accession>
<feature type="domain" description="N-acetyltransferase" evidence="1">
    <location>
        <begin position="186"/>
        <end position="332"/>
    </location>
</feature>
<dbReference type="PROSITE" id="PS51462">
    <property type="entry name" value="NUDIX"/>
    <property type="match status" value="1"/>
</dbReference>
<dbReference type="Proteomes" id="UP000236311">
    <property type="component" value="Unassembled WGS sequence"/>
</dbReference>
<feature type="domain" description="Nudix hydrolase" evidence="2">
    <location>
        <begin position="35"/>
        <end position="164"/>
    </location>
</feature>
<evidence type="ECO:0000259" key="1">
    <source>
        <dbReference type="PROSITE" id="PS51186"/>
    </source>
</evidence>
<dbReference type="InterPro" id="IPR000182">
    <property type="entry name" value="GNAT_dom"/>
</dbReference>
<keyword evidence="4" id="KW-1185">Reference proteome</keyword>
<dbReference type="Gene3D" id="3.40.630.30">
    <property type="match status" value="1"/>
</dbReference>
<dbReference type="CDD" id="cd04693">
    <property type="entry name" value="NUDIX_Hydrolase"/>
    <property type="match status" value="1"/>
</dbReference>
<reference evidence="3 4" key="1">
    <citation type="submission" date="2018-01" db="EMBL/GenBank/DDBJ databases">
        <authorList>
            <person name="Gaut B.S."/>
            <person name="Morton B.R."/>
            <person name="Clegg M.T."/>
            <person name="Duvall M.R."/>
        </authorList>
    </citation>
    <scope>NUCLEOTIDE SEQUENCE [LARGE SCALE GENOMIC DNA]</scope>
    <source>
        <strain evidence="3">GP69</strain>
    </source>
</reference>
<sequence>MVPVKLEEELWDVYTKDRVKTGKTHRRGDKMEKGEYHLVVHVCIFNSKNQLLIQQRQPFKKGWPNMWDVSVGGSAVAGDDSGQAAEREVLEELGLKLDLSEKRPSFTMNFSDGFDDYYIVKKDIDIGNLHLQNAEVKQVKWVGREEALRMQNAGIMVPYWFLDKLFDLGDIHEFDAHGNREGGLTVGFASFENVESWMSLVEIVRDNFPGLETNEGIEEYYQTLIKNIKEERAICTLDGNMVTGILLFSVKHNMIGCLAVHPEYRRKNIASRMIELMLTKLDSNRDISVETFREGDEKGIASRAFYIYMGFVPGELTVSLNYPTQRFILKSK</sequence>
<dbReference type="GO" id="GO:0016787">
    <property type="term" value="F:hydrolase activity"/>
    <property type="evidence" value="ECO:0007669"/>
    <property type="project" value="UniProtKB-KW"/>
</dbReference>
<dbReference type="Pfam" id="PF00293">
    <property type="entry name" value="NUDIX"/>
    <property type="match status" value="1"/>
</dbReference>
<name>A0A2K4ZLP5_9FIRM</name>
<dbReference type="PANTHER" id="PTHR10885:SF0">
    <property type="entry name" value="ISOPENTENYL-DIPHOSPHATE DELTA-ISOMERASE"/>
    <property type="match status" value="1"/>
</dbReference>
<dbReference type="Pfam" id="PF13508">
    <property type="entry name" value="Acetyltransf_7"/>
    <property type="match status" value="1"/>
</dbReference>
<dbReference type="InterPro" id="IPR016181">
    <property type="entry name" value="Acyl_CoA_acyltransferase"/>
</dbReference>
<dbReference type="RefSeq" id="WP_306817672.1">
    <property type="nucleotide sequence ID" value="NZ_JANJZD010000025.1"/>
</dbReference>
<dbReference type="PROSITE" id="PS51186">
    <property type="entry name" value="GNAT"/>
    <property type="match status" value="1"/>
</dbReference>
<evidence type="ECO:0000259" key="2">
    <source>
        <dbReference type="PROSITE" id="PS51462"/>
    </source>
</evidence>
<dbReference type="InterPro" id="IPR015797">
    <property type="entry name" value="NUDIX_hydrolase-like_dom_sf"/>
</dbReference>
<dbReference type="EC" id="3.6.1.-" evidence="3"/>
<protein>
    <submittedName>
        <fullName evidence="3">Nudix hydrolase</fullName>
        <ecNumber evidence="3">3.6.1.-</ecNumber>
    </submittedName>
</protein>
<dbReference type="PANTHER" id="PTHR10885">
    <property type="entry name" value="ISOPENTENYL-DIPHOSPHATE DELTA-ISOMERASE"/>
    <property type="match status" value="1"/>
</dbReference>
<evidence type="ECO:0000313" key="4">
    <source>
        <dbReference type="Proteomes" id="UP000236311"/>
    </source>
</evidence>